<dbReference type="Proteomes" id="UP000095285">
    <property type="component" value="Unassembled WGS sequence"/>
</dbReference>
<keyword evidence="3" id="KW-1185">Reference proteome</keyword>
<feature type="region of interest" description="Disordered" evidence="1">
    <location>
        <begin position="153"/>
        <end position="174"/>
    </location>
</feature>
<dbReference type="RefSeq" id="XP_020307057.1">
    <property type="nucleotide sequence ID" value="XM_020449430.1"/>
</dbReference>
<dbReference type="OMA" id="ANMNRSP"/>
<dbReference type="CTD" id="9941679"/>
<dbReference type="KEGG" id="loa:LOAG_16775"/>
<proteinExistence type="predicted"/>
<reference evidence="4" key="2">
    <citation type="submission" date="2016-11" db="UniProtKB">
        <authorList>
            <consortium name="WormBaseParasite"/>
        </authorList>
    </citation>
    <scope>IDENTIFICATION</scope>
</reference>
<accession>A0A1S0UN20</accession>
<dbReference type="OrthoDB" id="5868596at2759"/>
<name>A0A1I7V5P4_LOALO</name>
<sequence>MAFKIDDELINMIGDFANMNRSPDFKVKTTENQQKIARTRIGRQHSLNLAVGVSDEIPPFSEVNTATRRQSTGKLLHPTHLINKHNFPAPTHMKEDNEQIRKRHGKAGNYSLLKDTNIGNEESDLEELAEEEIDLLASRTNNETGSVKNYKEALMNDNDGDDNDNDNTSTNSTILSPLSLHTKIINNMGHRGSIILIDDNDDDNNNAGHDRP</sequence>
<evidence type="ECO:0000313" key="3">
    <source>
        <dbReference type="Proteomes" id="UP000095285"/>
    </source>
</evidence>
<dbReference type="GeneID" id="9941679"/>
<dbReference type="WBParaSite" id="EN70_10157">
    <property type="protein sequence ID" value="EN70_10157"/>
    <property type="gene ID" value="EN70_10157"/>
</dbReference>
<dbReference type="EMBL" id="JH712083">
    <property type="protein sequence ID" value="EJD76247.1"/>
    <property type="molecule type" value="Genomic_DNA"/>
</dbReference>
<organism evidence="3 4">
    <name type="scientific">Loa loa</name>
    <name type="common">Eye worm</name>
    <name type="synonym">Filaria loa</name>
    <dbReference type="NCBI Taxonomy" id="7209"/>
    <lineage>
        <taxon>Eukaryota</taxon>
        <taxon>Metazoa</taxon>
        <taxon>Ecdysozoa</taxon>
        <taxon>Nematoda</taxon>
        <taxon>Chromadorea</taxon>
        <taxon>Rhabditida</taxon>
        <taxon>Spirurina</taxon>
        <taxon>Spiruromorpha</taxon>
        <taxon>Filarioidea</taxon>
        <taxon>Onchocercidae</taxon>
        <taxon>Loa</taxon>
    </lineage>
</organism>
<accession>A0A1I7V5P4</accession>
<evidence type="ECO:0000313" key="4">
    <source>
        <dbReference type="WBParaSite" id="EN70_10157"/>
    </source>
</evidence>
<gene>
    <name evidence="2 4" type="ORF">LOAG_16775</name>
</gene>
<reference evidence="2 3" key="1">
    <citation type="submission" date="2012-04" db="EMBL/GenBank/DDBJ databases">
        <title>The Genome Sequence of Loa loa.</title>
        <authorList>
            <consortium name="The Broad Institute Genome Sequencing Platform"/>
            <consortium name="Broad Institute Genome Sequencing Center for Infectious Disease"/>
            <person name="Nutman T.B."/>
            <person name="Fink D.L."/>
            <person name="Russ C."/>
            <person name="Young S."/>
            <person name="Zeng Q."/>
            <person name="Gargeya S."/>
            <person name="Alvarado L."/>
            <person name="Berlin A."/>
            <person name="Chapman S.B."/>
            <person name="Chen Z."/>
            <person name="Freedman E."/>
            <person name="Gellesch M."/>
            <person name="Goldberg J."/>
            <person name="Griggs A."/>
            <person name="Gujja S."/>
            <person name="Heilman E.R."/>
            <person name="Heiman D."/>
            <person name="Howarth C."/>
            <person name="Mehta T."/>
            <person name="Neiman D."/>
            <person name="Pearson M."/>
            <person name="Roberts A."/>
            <person name="Saif S."/>
            <person name="Shea T."/>
            <person name="Shenoy N."/>
            <person name="Sisk P."/>
            <person name="Stolte C."/>
            <person name="Sykes S."/>
            <person name="White J."/>
            <person name="Yandava C."/>
            <person name="Haas B."/>
            <person name="Henn M.R."/>
            <person name="Nusbaum C."/>
            <person name="Birren B."/>
        </authorList>
    </citation>
    <scope>NUCLEOTIDE SEQUENCE [LARGE SCALE GENOMIC DNA]</scope>
</reference>
<dbReference type="AlphaFoldDB" id="A0A1I7V5P4"/>
<evidence type="ECO:0000313" key="2">
    <source>
        <dbReference type="EMBL" id="EJD76247.1"/>
    </source>
</evidence>
<evidence type="ECO:0000256" key="1">
    <source>
        <dbReference type="SAM" id="MobiDB-lite"/>
    </source>
</evidence>
<protein>
    <submittedName>
        <fullName evidence="4">Anaphase-promoting complex subunit 13</fullName>
    </submittedName>
</protein>